<dbReference type="EC" id="2.1.1.185" evidence="5"/>
<dbReference type="AlphaFoldDB" id="A0A564WH36"/>
<gene>
    <name evidence="5" type="primary">rlmB</name>
    <name evidence="5" type="ORF">DF3PA_400002</name>
</gene>
<evidence type="ECO:0000313" key="5">
    <source>
        <dbReference type="EMBL" id="VUX47308.1"/>
    </source>
</evidence>
<accession>A0A564WH36</accession>
<reference evidence="5" key="1">
    <citation type="submission" date="2018-11" db="EMBL/GenBank/DDBJ databases">
        <authorList>
            <person name="Onetto C."/>
        </authorList>
    </citation>
    <scope>NUCLEOTIDE SEQUENCE [LARGE SCALE GENOMIC DNA]</scope>
</reference>
<name>A0A564WH36_9PROT</name>
<dbReference type="GO" id="GO:0006396">
    <property type="term" value="P:RNA processing"/>
    <property type="evidence" value="ECO:0007669"/>
    <property type="project" value="InterPro"/>
</dbReference>
<dbReference type="GO" id="GO:0032259">
    <property type="term" value="P:methylation"/>
    <property type="evidence" value="ECO:0007669"/>
    <property type="project" value="UniProtKB-KW"/>
</dbReference>
<dbReference type="GO" id="GO:0003723">
    <property type="term" value="F:RNA binding"/>
    <property type="evidence" value="ECO:0007669"/>
    <property type="project" value="InterPro"/>
</dbReference>
<dbReference type="SUPFAM" id="SSF75217">
    <property type="entry name" value="alpha/beta knot"/>
    <property type="match status" value="1"/>
</dbReference>
<keyword evidence="6" id="KW-1185">Reference proteome</keyword>
<dbReference type="GO" id="GO:0005829">
    <property type="term" value="C:cytosol"/>
    <property type="evidence" value="ECO:0007669"/>
    <property type="project" value="TreeGrafter"/>
</dbReference>
<dbReference type="PANTHER" id="PTHR46429:SF1">
    <property type="entry name" value="23S RRNA (GUANOSINE-2'-O-)-METHYLTRANSFERASE RLMB"/>
    <property type="match status" value="1"/>
</dbReference>
<dbReference type="InterPro" id="IPR001537">
    <property type="entry name" value="SpoU_MeTrfase"/>
</dbReference>
<evidence type="ECO:0000259" key="4">
    <source>
        <dbReference type="SMART" id="SM00967"/>
    </source>
</evidence>
<dbReference type="InterPro" id="IPR029028">
    <property type="entry name" value="Alpha/beta_knot_MTases"/>
</dbReference>
<evidence type="ECO:0000256" key="2">
    <source>
        <dbReference type="ARBA" id="ARBA00022679"/>
    </source>
</evidence>
<dbReference type="Gene3D" id="3.40.1280.10">
    <property type="match status" value="1"/>
</dbReference>
<dbReference type="EMBL" id="UXAT02000035">
    <property type="protein sequence ID" value="VUX47308.1"/>
    <property type="molecule type" value="Genomic_DNA"/>
</dbReference>
<dbReference type="Pfam" id="PF00588">
    <property type="entry name" value="SpoU_methylase"/>
    <property type="match status" value="1"/>
</dbReference>
<protein>
    <submittedName>
        <fullName evidence="5">23S rRNA (Guanosine-2'-O-)-methyltransferase RlmB</fullName>
        <ecNumber evidence="5">2.1.1.185</ecNumber>
    </submittedName>
</protein>
<proteinExistence type="predicted"/>
<feature type="compositionally biased region" description="Basic residues" evidence="3">
    <location>
        <begin position="1"/>
        <end position="12"/>
    </location>
</feature>
<sequence>MPERKPPRRPPRKPQSARDPRAQQRSGPPLRGTPPAKQARAEPSPGTWIYGRHAALAAAANPRRRVLRMLAQGESAPLLAAASDRSGVARPAVEIVDRPVLSAFLPEGAVHQGLAVAVTPLSAPALDDLLAHHAPPAEALVVVLDQASDPRNVGAVLRSAAAFAAAAVVVQDRHAPIESGVLAKAASGALETVPMVRVVNIARALRALAAADFLCLGLDSAAERPITAQALPKRIALVIGAEGAGLRRLTKECCERLACIPIAPAVESLNVSVAAAIALFAVRSQEGSAAASENPA</sequence>
<feature type="region of interest" description="Disordered" evidence="3">
    <location>
        <begin position="1"/>
        <end position="46"/>
    </location>
</feature>
<dbReference type="InterPro" id="IPR013123">
    <property type="entry name" value="SpoU_subst-bd"/>
</dbReference>
<dbReference type="SUPFAM" id="SSF55315">
    <property type="entry name" value="L30e-like"/>
    <property type="match status" value="1"/>
</dbReference>
<dbReference type="InterPro" id="IPR029064">
    <property type="entry name" value="Ribosomal_eL30-like_sf"/>
</dbReference>
<organism evidence="5 6">
    <name type="scientific">Candidatus Defluviicoccus seviourii</name>
    <dbReference type="NCBI Taxonomy" id="2565273"/>
    <lineage>
        <taxon>Bacteria</taxon>
        <taxon>Pseudomonadati</taxon>
        <taxon>Pseudomonadota</taxon>
        <taxon>Alphaproteobacteria</taxon>
        <taxon>Rhodospirillales</taxon>
        <taxon>Rhodospirillaceae</taxon>
        <taxon>Defluviicoccus</taxon>
    </lineage>
</organism>
<dbReference type="SMART" id="SM00967">
    <property type="entry name" value="SpoU_sub_bind"/>
    <property type="match status" value="1"/>
</dbReference>
<dbReference type="PANTHER" id="PTHR46429">
    <property type="entry name" value="23S RRNA (GUANOSINE-2'-O-)-METHYLTRANSFERASE RLMB"/>
    <property type="match status" value="1"/>
</dbReference>
<feature type="domain" description="RNA 2-O ribose methyltransferase substrate binding" evidence="4">
    <location>
        <begin position="48"/>
        <end position="124"/>
    </location>
</feature>
<dbReference type="CDD" id="cd18103">
    <property type="entry name" value="SpoU-like_RlmB"/>
    <property type="match status" value="1"/>
</dbReference>
<keyword evidence="2 5" id="KW-0808">Transferase</keyword>
<dbReference type="Proteomes" id="UP000326641">
    <property type="component" value="Unassembled WGS sequence"/>
</dbReference>
<dbReference type="Pfam" id="PF08032">
    <property type="entry name" value="SpoU_sub_bind"/>
    <property type="match status" value="1"/>
</dbReference>
<evidence type="ECO:0000256" key="3">
    <source>
        <dbReference type="SAM" id="MobiDB-lite"/>
    </source>
</evidence>
<dbReference type="InterPro" id="IPR029026">
    <property type="entry name" value="tRNA_m1G_MTases_N"/>
</dbReference>
<comment type="caution">
    <text evidence="5">The sequence shown here is derived from an EMBL/GenBank/DDBJ whole genome shotgun (WGS) entry which is preliminary data.</text>
</comment>
<keyword evidence="1 5" id="KW-0489">Methyltransferase</keyword>
<dbReference type="GO" id="GO:0008173">
    <property type="term" value="F:RNA methyltransferase activity"/>
    <property type="evidence" value="ECO:0007669"/>
    <property type="project" value="InterPro"/>
</dbReference>
<dbReference type="InterPro" id="IPR004441">
    <property type="entry name" value="rRNA_MeTrfase_TrmH"/>
</dbReference>
<dbReference type="Gene3D" id="3.30.1330.30">
    <property type="match status" value="1"/>
</dbReference>
<evidence type="ECO:0000313" key="6">
    <source>
        <dbReference type="Proteomes" id="UP000326641"/>
    </source>
</evidence>
<evidence type="ECO:0000256" key="1">
    <source>
        <dbReference type="ARBA" id="ARBA00022603"/>
    </source>
</evidence>